<dbReference type="SMART" id="SM00086">
    <property type="entry name" value="PAC"/>
    <property type="match status" value="1"/>
</dbReference>
<dbReference type="InterPro" id="IPR052155">
    <property type="entry name" value="Biofilm_reg_signaling"/>
</dbReference>
<dbReference type="PANTHER" id="PTHR44757:SF2">
    <property type="entry name" value="BIOFILM ARCHITECTURE MAINTENANCE PROTEIN MBAA"/>
    <property type="match status" value="1"/>
</dbReference>
<dbReference type="Pfam" id="PF08447">
    <property type="entry name" value="PAS_3"/>
    <property type="match status" value="1"/>
</dbReference>
<dbReference type="PROSITE" id="PS50883">
    <property type="entry name" value="EAL"/>
    <property type="match status" value="1"/>
</dbReference>
<gene>
    <name evidence="5" type="ORF">M132T_05350</name>
</gene>
<protein>
    <recommendedName>
        <fullName evidence="7">EAL domain-containing protein</fullName>
    </recommendedName>
</protein>
<keyword evidence="1" id="KW-0812">Transmembrane</keyword>
<dbReference type="PROSITE" id="PS50887">
    <property type="entry name" value="GGDEF"/>
    <property type="match status" value="1"/>
</dbReference>
<dbReference type="CDD" id="cd01948">
    <property type="entry name" value="EAL"/>
    <property type="match status" value="1"/>
</dbReference>
<dbReference type="InterPro" id="IPR000014">
    <property type="entry name" value="PAS"/>
</dbReference>
<dbReference type="SUPFAM" id="SSF141868">
    <property type="entry name" value="EAL domain-like"/>
    <property type="match status" value="1"/>
</dbReference>
<feature type="domain" description="PAC" evidence="2">
    <location>
        <begin position="127"/>
        <end position="179"/>
    </location>
</feature>
<dbReference type="EMBL" id="BKBI01000003">
    <property type="protein sequence ID" value="GEQ35027.1"/>
    <property type="molecule type" value="Genomic_DNA"/>
</dbReference>
<comment type="caution">
    <text evidence="5">The sequence shown here is derived from an EMBL/GenBank/DDBJ whole genome shotgun (WGS) entry which is preliminary data.</text>
</comment>
<dbReference type="InterPro" id="IPR029787">
    <property type="entry name" value="Nucleotide_cyclase"/>
</dbReference>
<dbReference type="InterPro" id="IPR001633">
    <property type="entry name" value="EAL_dom"/>
</dbReference>
<dbReference type="InterPro" id="IPR013655">
    <property type="entry name" value="PAS_fold_3"/>
</dbReference>
<dbReference type="Proteomes" id="UP000887127">
    <property type="component" value="Unassembled WGS sequence"/>
</dbReference>
<evidence type="ECO:0000256" key="1">
    <source>
        <dbReference type="SAM" id="Phobius"/>
    </source>
</evidence>
<dbReference type="GeneID" id="96910578"/>
<evidence type="ECO:0000259" key="3">
    <source>
        <dbReference type="PROSITE" id="PS50883"/>
    </source>
</evidence>
<dbReference type="InterPro" id="IPR001610">
    <property type="entry name" value="PAC"/>
</dbReference>
<evidence type="ECO:0000259" key="4">
    <source>
        <dbReference type="PROSITE" id="PS50887"/>
    </source>
</evidence>
<dbReference type="RefSeq" id="WP_091760364.1">
    <property type="nucleotide sequence ID" value="NZ_BJVX01000003.1"/>
</dbReference>
<dbReference type="InterPro" id="IPR035965">
    <property type="entry name" value="PAS-like_dom_sf"/>
</dbReference>
<dbReference type="SMART" id="SM00267">
    <property type="entry name" value="GGDEF"/>
    <property type="match status" value="1"/>
</dbReference>
<name>A0AAV3WSU4_9LACT</name>
<dbReference type="Pfam" id="PF00563">
    <property type="entry name" value="EAL"/>
    <property type="match status" value="1"/>
</dbReference>
<dbReference type="PROSITE" id="PS50113">
    <property type="entry name" value="PAC"/>
    <property type="match status" value="1"/>
</dbReference>
<accession>A0AAV3WSU4</accession>
<dbReference type="CDD" id="cd01949">
    <property type="entry name" value="GGDEF"/>
    <property type="match status" value="1"/>
</dbReference>
<dbReference type="SMART" id="SM00052">
    <property type="entry name" value="EAL"/>
    <property type="match status" value="1"/>
</dbReference>
<dbReference type="Gene3D" id="3.30.70.270">
    <property type="match status" value="1"/>
</dbReference>
<feature type="domain" description="EAL" evidence="3">
    <location>
        <begin position="351"/>
        <end position="600"/>
    </location>
</feature>
<dbReference type="SUPFAM" id="SSF55073">
    <property type="entry name" value="Nucleotide cyclase"/>
    <property type="match status" value="1"/>
</dbReference>
<dbReference type="InterPro" id="IPR035919">
    <property type="entry name" value="EAL_sf"/>
</dbReference>
<keyword evidence="1" id="KW-1133">Transmembrane helix</keyword>
<dbReference type="NCBIfam" id="TIGR00229">
    <property type="entry name" value="sensory_box"/>
    <property type="match status" value="1"/>
</dbReference>
<feature type="domain" description="GGDEF" evidence="4">
    <location>
        <begin position="210"/>
        <end position="342"/>
    </location>
</feature>
<dbReference type="CDD" id="cd00130">
    <property type="entry name" value="PAS"/>
    <property type="match status" value="1"/>
</dbReference>
<dbReference type="Pfam" id="PF00990">
    <property type="entry name" value="GGDEF"/>
    <property type="match status" value="1"/>
</dbReference>
<dbReference type="Gene3D" id="3.30.450.20">
    <property type="entry name" value="PAS domain"/>
    <property type="match status" value="1"/>
</dbReference>
<sequence length="600" mass="69525">MSIFSIKFVVAHISGIVYYSWLIFLGVGFIGMLMYFNRKLNENKSEISTIKKEKKDLESVFNNDRSFLWEIDKNKKNQKASKAVCKILNIDEFDYPNLIDSWKSSVYPDDLPDFLKFIDELDNRSGQPFEVRVYDGKCRIIWLETFVNVVSDDYGQVLKYVGTSIDITARKLKEEKLRKSNHYDQLTKLPNRKKFYDYFTKQKKEKSDDIEMSIIILDIDRFKIINELHGRNLGDQVLVKVASKLQDTLGNDAFIARESEDEFMILLESSNEKKTKLIAEKLLNVFKKPIKINDQLFYLTISMGISRYPETAQDIEALYQQAEIAMYKVKDSGKSNYHVFMTDDAALIERKRRIEFGLKEALSRNELYLLYQPKVDLSTGVIYGTEALIRWKHPLLGEVSPTEFIPIAEESRIIQDIGYWVMFEAIRQNKIWHKNGICLDIAVNVSVLQYEDPFFIERIKQTLLHHDLDPKYLIIEVTESVMQNIDHSNRIIKELHDLGVKIAIDDFGTGYSSLSVLNNIFIDIVKIDKSFIDGILTKENTASLVKTIIQMGKSLNFHIVAEGIETEDQAEFLKVNECSYGQGYLFSKPLLPEDLPKKIT</sequence>
<keyword evidence="1" id="KW-0472">Membrane</keyword>
<dbReference type="Gene3D" id="3.20.20.450">
    <property type="entry name" value="EAL domain"/>
    <property type="match status" value="1"/>
</dbReference>
<reference evidence="5" key="1">
    <citation type="submission" date="2019-08" db="EMBL/GenBank/DDBJ databases">
        <title>Marinilactibacillus psychrotolerans M13-2T whole genome sequencing project.</title>
        <authorList>
            <person name="Ishikawa M."/>
            <person name="Suzuki T."/>
            <person name="Matsutani M."/>
        </authorList>
    </citation>
    <scope>NUCLEOTIDE SEQUENCE</scope>
    <source>
        <strain evidence="5">M13-2T</strain>
    </source>
</reference>
<feature type="transmembrane region" description="Helical" evidence="1">
    <location>
        <begin position="16"/>
        <end position="36"/>
    </location>
</feature>
<dbReference type="InterPro" id="IPR043128">
    <property type="entry name" value="Rev_trsase/Diguanyl_cyclase"/>
</dbReference>
<evidence type="ECO:0008006" key="7">
    <source>
        <dbReference type="Google" id="ProtNLM"/>
    </source>
</evidence>
<dbReference type="InterPro" id="IPR000700">
    <property type="entry name" value="PAS-assoc_C"/>
</dbReference>
<organism evidence="5 6">
    <name type="scientific">Marinilactibacillus psychrotolerans</name>
    <dbReference type="NCBI Taxonomy" id="191770"/>
    <lineage>
        <taxon>Bacteria</taxon>
        <taxon>Bacillati</taxon>
        <taxon>Bacillota</taxon>
        <taxon>Bacilli</taxon>
        <taxon>Lactobacillales</taxon>
        <taxon>Carnobacteriaceae</taxon>
        <taxon>Marinilactibacillus</taxon>
    </lineage>
</organism>
<evidence type="ECO:0000313" key="5">
    <source>
        <dbReference type="EMBL" id="GEQ35027.1"/>
    </source>
</evidence>
<proteinExistence type="predicted"/>
<evidence type="ECO:0000313" key="6">
    <source>
        <dbReference type="Proteomes" id="UP000887127"/>
    </source>
</evidence>
<dbReference type="AlphaFoldDB" id="A0AAV3WSU4"/>
<dbReference type="NCBIfam" id="TIGR00254">
    <property type="entry name" value="GGDEF"/>
    <property type="match status" value="1"/>
</dbReference>
<dbReference type="InterPro" id="IPR000160">
    <property type="entry name" value="GGDEF_dom"/>
</dbReference>
<dbReference type="PANTHER" id="PTHR44757">
    <property type="entry name" value="DIGUANYLATE CYCLASE DGCP"/>
    <property type="match status" value="1"/>
</dbReference>
<dbReference type="SUPFAM" id="SSF55785">
    <property type="entry name" value="PYP-like sensor domain (PAS domain)"/>
    <property type="match status" value="1"/>
</dbReference>
<evidence type="ECO:0000259" key="2">
    <source>
        <dbReference type="PROSITE" id="PS50113"/>
    </source>
</evidence>